<sequence length="49" mass="5420">MSHNSLDNLLSDFLNIVTRSSNMSNYSRTRSLGIATDHTAACNSINDNF</sequence>
<evidence type="ECO:0000313" key="1">
    <source>
        <dbReference type="EMBL" id="AUB34330.1"/>
    </source>
</evidence>
<organism evidence="1 2">
    <name type="scientific">Nostoc flagelliforme CCNUN1</name>
    <dbReference type="NCBI Taxonomy" id="2038116"/>
    <lineage>
        <taxon>Bacteria</taxon>
        <taxon>Bacillati</taxon>
        <taxon>Cyanobacteriota</taxon>
        <taxon>Cyanophyceae</taxon>
        <taxon>Nostocales</taxon>
        <taxon>Nostocaceae</taxon>
        <taxon>Nostoc</taxon>
    </lineage>
</organism>
<protein>
    <submittedName>
        <fullName evidence="1">Uncharacterized protein</fullName>
    </submittedName>
</protein>
<evidence type="ECO:0000313" key="2">
    <source>
        <dbReference type="Proteomes" id="UP000232003"/>
    </source>
</evidence>
<keyword evidence="2" id="KW-1185">Reference proteome</keyword>
<name>A0A2K8SG44_9NOSO</name>
<dbReference type="KEGG" id="nfl:COO91_00150"/>
<proteinExistence type="predicted"/>
<reference evidence="1 2" key="1">
    <citation type="submission" date="2017-11" db="EMBL/GenBank/DDBJ databases">
        <title>Complete genome of a free-living desiccation-tolerant cyanobacterium and its photosynthetic adaptation to extreme terrestrial habitat.</title>
        <authorList>
            <person name="Shang J."/>
        </authorList>
    </citation>
    <scope>NUCLEOTIDE SEQUENCE [LARGE SCALE GENOMIC DNA]</scope>
    <source>
        <strain evidence="1 2">CCNUN1</strain>
    </source>
</reference>
<gene>
    <name evidence="1" type="ORF">COO91_00150</name>
</gene>
<dbReference type="Proteomes" id="UP000232003">
    <property type="component" value="Chromosome"/>
</dbReference>
<dbReference type="EMBL" id="CP024785">
    <property type="protein sequence ID" value="AUB34330.1"/>
    <property type="molecule type" value="Genomic_DNA"/>
</dbReference>
<dbReference type="AlphaFoldDB" id="A0A2K8SG44"/>
<accession>A0A2K8SG44</accession>